<organism evidence="3 4">
    <name type="scientific">Leucobacter exalbidus</name>
    <dbReference type="NCBI Taxonomy" id="662960"/>
    <lineage>
        <taxon>Bacteria</taxon>
        <taxon>Bacillati</taxon>
        <taxon>Actinomycetota</taxon>
        <taxon>Actinomycetes</taxon>
        <taxon>Micrococcales</taxon>
        <taxon>Microbacteriaceae</taxon>
        <taxon>Leucobacter</taxon>
    </lineage>
</organism>
<dbReference type="Pfam" id="PF10727">
    <property type="entry name" value="Rossmann-like"/>
    <property type="match status" value="1"/>
</dbReference>
<proteinExistence type="predicted"/>
<dbReference type="PANTHER" id="PTHR40459:SF1">
    <property type="entry name" value="CONSERVED HYPOTHETICAL ALANINE AND LEUCINE RICH PROTEIN"/>
    <property type="match status" value="1"/>
</dbReference>
<reference evidence="3" key="1">
    <citation type="submission" date="2021-02" db="EMBL/GenBank/DDBJ databases">
        <title>Sequencing the genomes of 1000 actinobacteria strains.</title>
        <authorList>
            <person name="Klenk H.-P."/>
        </authorList>
    </citation>
    <scope>NUCLEOTIDE SEQUENCE</scope>
    <source>
        <strain evidence="3">DSM 22850</strain>
    </source>
</reference>
<dbReference type="Pfam" id="PF10728">
    <property type="entry name" value="DUF2520"/>
    <property type="match status" value="1"/>
</dbReference>
<dbReference type="InterPro" id="IPR019665">
    <property type="entry name" value="OxRdtase/DH_put_Rossmann_dom"/>
</dbReference>
<sequence length="242" mass="24184">MSSASESRLGVGVIGAGKVGPVLARALAGAGHAITGISAISEVSRERAEVMLPGVPVLDVAEVVRRSELVLIAIPGDELPGLITGLTATGAWQPGQLVIHTAAEYGYGVFAPAMAAGVIPLALHPALQFTGTSLDLTRLSGASIAVTAPAPVLPIGMALAVEMGAEPVTVAEADRAAYADAVTASRDLVGAVVRQGLNALREINIDAPAQLLGGLVRAALEEALSAGSGSEASDPSSAFDEQ</sequence>
<dbReference type="PANTHER" id="PTHR40459">
    <property type="entry name" value="CONSERVED HYPOTHETICAL ALANINE AND LEUCINE RICH PROTEIN"/>
    <property type="match status" value="1"/>
</dbReference>
<evidence type="ECO:0000259" key="2">
    <source>
        <dbReference type="Pfam" id="PF10728"/>
    </source>
</evidence>
<dbReference type="InterPro" id="IPR018931">
    <property type="entry name" value="DUF2520"/>
</dbReference>
<dbReference type="EMBL" id="JAFIDA010000001">
    <property type="protein sequence ID" value="MBP1325774.1"/>
    <property type="molecule type" value="Genomic_DNA"/>
</dbReference>
<evidence type="ECO:0000313" key="4">
    <source>
        <dbReference type="Proteomes" id="UP000675163"/>
    </source>
</evidence>
<name>A0A940PQK5_9MICO</name>
<dbReference type="Gene3D" id="3.40.50.720">
    <property type="entry name" value="NAD(P)-binding Rossmann-like Domain"/>
    <property type="match status" value="1"/>
</dbReference>
<keyword evidence="4" id="KW-1185">Reference proteome</keyword>
<evidence type="ECO:0000259" key="1">
    <source>
        <dbReference type="Pfam" id="PF10727"/>
    </source>
</evidence>
<feature type="domain" description="Putative oxidoreductase/dehydrogenase Rossmann-like" evidence="1">
    <location>
        <begin position="5"/>
        <end position="125"/>
    </location>
</feature>
<dbReference type="Proteomes" id="UP000675163">
    <property type="component" value="Unassembled WGS sequence"/>
</dbReference>
<dbReference type="AlphaFoldDB" id="A0A940PQK5"/>
<dbReference type="RefSeq" id="WP_209704785.1">
    <property type="nucleotide sequence ID" value="NZ_JAFIDA010000001.1"/>
</dbReference>
<gene>
    <name evidence="3" type="ORF">JOF28_001006</name>
</gene>
<comment type="caution">
    <text evidence="3">The sequence shown here is derived from an EMBL/GenBank/DDBJ whole genome shotgun (WGS) entry which is preliminary data.</text>
</comment>
<dbReference type="SUPFAM" id="SSF51735">
    <property type="entry name" value="NAD(P)-binding Rossmann-fold domains"/>
    <property type="match status" value="1"/>
</dbReference>
<evidence type="ECO:0000313" key="3">
    <source>
        <dbReference type="EMBL" id="MBP1325774.1"/>
    </source>
</evidence>
<feature type="domain" description="DUF2520" evidence="2">
    <location>
        <begin position="144"/>
        <end position="228"/>
    </location>
</feature>
<dbReference type="InterPro" id="IPR036291">
    <property type="entry name" value="NAD(P)-bd_dom_sf"/>
</dbReference>
<protein>
    <submittedName>
        <fullName evidence="3">Short-subunit dehydrogenase-like oxidoreductase (DUF2520 family)</fullName>
    </submittedName>
</protein>
<accession>A0A940PQK5</accession>